<reference evidence="2 3" key="1">
    <citation type="submission" date="2018-06" db="EMBL/GenBank/DDBJ databases">
        <title>Genomic Encyclopedia of Archaeal and Bacterial Type Strains, Phase II (KMG-II): from individual species to whole genera.</title>
        <authorList>
            <person name="Goeker M."/>
        </authorList>
    </citation>
    <scope>NUCLEOTIDE SEQUENCE [LARGE SCALE GENOMIC DNA]</scope>
    <source>
        <strain evidence="2 3">DSM 24525</strain>
    </source>
</reference>
<dbReference type="EMBL" id="QKYU01000016">
    <property type="protein sequence ID" value="PZW43110.1"/>
    <property type="molecule type" value="Genomic_DNA"/>
</dbReference>
<gene>
    <name evidence="2" type="ORF">C8P66_11631</name>
</gene>
<evidence type="ECO:0000259" key="1">
    <source>
        <dbReference type="Pfam" id="PF10026"/>
    </source>
</evidence>
<dbReference type="Proteomes" id="UP000249688">
    <property type="component" value="Unassembled WGS sequence"/>
</dbReference>
<evidence type="ECO:0000313" key="2">
    <source>
        <dbReference type="EMBL" id="PZW43110.1"/>
    </source>
</evidence>
<dbReference type="OrthoDB" id="69012at2"/>
<accession>A0A2W7K6H1</accession>
<dbReference type="GO" id="GO:0006508">
    <property type="term" value="P:proteolysis"/>
    <property type="evidence" value="ECO:0007669"/>
    <property type="project" value="UniProtKB-KW"/>
</dbReference>
<evidence type="ECO:0000313" key="3">
    <source>
        <dbReference type="Proteomes" id="UP000249688"/>
    </source>
</evidence>
<dbReference type="AlphaFoldDB" id="A0A2W7K6H1"/>
<keyword evidence="2" id="KW-0645">Protease</keyword>
<keyword evidence="3" id="KW-1185">Reference proteome</keyword>
<feature type="domain" description="DUF2268" evidence="1">
    <location>
        <begin position="40"/>
        <end position="212"/>
    </location>
</feature>
<name>A0A2W7K6H1_9PROT</name>
<comment type="caution">
    <text evidence="2">The sequence shown here is derived from an EMBL/GenBank/DDBJ whole genome shotgun (WGS) entry which is preliminary data.</text>
</comment>
<organism evidence="2 3">
    <name type="scientific">Humitalea rosea</name>
    <dbReference type="NCBI Taxonomy" id="990373"/>
    <lineage>
        <taxon>Bacteria</taxon>
        <taxon>Pseudomonadati</taxon>
        <taxon>Pseudomonadota</taxon>
        <taxon>Alphaproteobacteria</taxon>
        <taxon>Acetobacterales</taxon>
        <taxon>Roseomonadaceae</taxon>
        <taxon>Humitalea</taxon>
    </lineage>
</organism>
<dbReference type="Pfam" id="PF10026">
    <property type="entry name" value="DUF2268"/>
    <property type="match status" value="1"/>
</dbReference>
<dbReference type="RefSeq" id="WP_111398985.1">
    <property type="nucleotide sequence ID" value="NZ_QKYU01000016.1"/>
</dbReference>
<proteinExistence type="predicted"/>
<protein>
    <submittedName>
        <fullName evidence="2">Putative Zn-dependent protease DUF2268</fullName>
    </submittedName>
</protein>
<dbReference type="GO" id="GO:0008233">
    <property type="term" value="F:peptidase activity"/>
    <property type="evidence" value="ECO:0007669"/>
    <property type="project" value="UniProtKB-KW"/>
</dbReference>
<dbReference type="InterPro" id="IPR018728">
    <property type="entry name" value="DUF2268"/>
</dbReference>
<keyword evidence="2" id="KW-0378">Hydrolase</keyword>
<sequence length="217" mass="23668">MSEPRLHWLEAAGGLQRWRRPIEAEVAGGWDAASAHATLPVMDLLIQRVPQAGIPELGMVGNAHRPHCFSLTLDPDNPAFIEALAGGALRRLVVHEIGHCLRFAAAGYDHTLGDALVSEGLCGHFVHQCLGTPPEPWESALTPEQMEEWLPRAHAAEATRHDHPAWFFGRGRGAAPRWAGYTLGFLLVGRYLAANPEARASALLGMHAARLLRDAWP</sequence>